<keyword evidence="2" id="KW-1133">Transmembrane helix</keyword>
<feature type="transmembrane region" description="Helical" evidence="2">
    <location>
        <begin position="115"/>
        <end position="139"/>
    </location>
</feature>
<keyword evidence="2" id="KW-0812">Transmembrane</keyword>
<evidence type="ECO:0000313" key="3">
    <source>
        <dbReference type="EMBL" id="VTZ48791.1"/>
    </source>
</evidence>
<feature type="region of interest" description="Disordered" evidence="1">
    <location>
        <begin position="173"/>
        <end position="332"/>
    </location>
</feature>
<feature type="region of interest" description="Disordered" evidence="1">
    <location>
        <begin position="72"/>
        <end position="107"/>
    </location>
</feature>
<proteinExistence type="predicted"/>
<accession>A0A8B6M168</accession>
<feature type="compositionally biased region" description="Low complexity" evidence="1">
    <location>
        <begin position="314"/>
        <end position="326"/>
    </location>
</feature>
<evidence type="ECO:0000313" key="4">
    <source>
        <dbReference type="Proteomes" id="UP000485880"/>
    </source>
</evidence>
<feature type="compositionally biased region" description="Basic and acidic residues" evidence="1">
    <location>
        <begin position="241"/>
        <end position="256"/>
    </location>
</feature>
<dbReference type="RefSeq" id="WP_174511276.1">
    <property type="nucleotide sequence ID" value="NZ_CABFMQ020000013.1"/>
</dbReference>
<feature type="compositionally biased region" description="Low complexity" evidence="1">
    <location>
        <begin position="413"/>
        <end position="431"/>
    </location>
</feature>
<organism evidence="3 4">
    <name type="scientific">Methylocella tundrae</name>
    <dbReference type="NCBI Taxonomy" id="227605"/>
    <lineage>
        <taxon>Bacteria</taxon>
        <taxon>Pseudomonadati</taxon>
        <taxon>Pseudomonadota</taxon>
        <taxon>Alphaproteobacteria</taxon>
        <taxon>Hyphomicrobiales</taxon>
        <taxon>Beijerinckiaceae</taxon>
        <taxon>Methylocella</taxon>
    </lineage>
</organism>
<dbReference type="AlphaFoldDB" id="A0A8B6M168"/>
<dbReference type="Proteomes" id="UP000485880">
    <property type="component" value="Unassembled WGS sequence"/>
</dbReference>
<feature type="compositionally biased region" description="Low complexity" evidence="1">
    <location>
        <begin position="72"/>
        <end position="93"/>
    </location>
</feature>
<feature type="compositionally biased region" description="Low complexity" evidence="1">
    <location>
        <begin position="211"/>
        <end position="226"/>
    </location>
</feature>
<sequence>MTLQLAKEHVGAGAALAETKAIALPGEGEDEPMALTAPPEDWRPAVEGGGAQSLRERVNRAGAAVWASFGRSSAAPSGASDGTDDGAAAAAVENDGDRGPGAAGAPAEPAWKKRAALFAGASLIALLVFGAFVLAPILVSGRQTGRSQVAETGVGAANPAPQPLIAPSADLARVGRPEGSGEAVSKPAPAGSGPDQLDEILALKAPEKGVTPAPASTAPTSATPAPRNVASPATTTPGRAVSEENEARADLHRAGDKVAGSPKESEPEKPVAEAAKSSAAAQPAHEPSSTAADRPSAPAVDVRVASVGREEGARTAASDPAAAKAAAADDGKNERTALALVTELGALLHDVRAEVAGLKGAQHASAEATEARLSDFERRLSLGEARRAIDSAKAVGSDPADETASIAPNASLPASKPAGAPGKAQKANGAKTTVATAPEPDARKRYRVQAASPTLAMLAEIDRTGDDGAPLQIGIGAHVPGYGKVKSIAQRGTSWVVETESGSIQ</sequence>
<keyword evidence="2" id="KW-0472">Membrane</keyword>
<reference evidence="3 4" key="1">
    <citation type="submission" date="2019-05" db="EMBL/GenBank/DDBJ databases">
        <authorList>
            <person name="Farhan Ul Haque M."/>
        </authorList>
    </citation>
    <scope>NUCLEOTIDE SEQUENCE [LARGE SCALE GENOMIC DNA]</scope>
    <source>
        <strain evidence="3">2</strain>
    </source>
</reference>
<feature type="region of interest" description="Disordered" evidence="1">
    <location>
        <begin position="391"/>
        <end position="439"/>
    </location>
</feature>
<name>A0A8B6M168_METTU</name>
<feature type="compositionally biased region" description="Low complexity" evidence="1">
    <location>
        <begin position="272"/>
        <end position="284"/>
    </location>
</feature>
<gene>
    <name evidence="3" type="ORF">MPC4_110091</name>
</gene>
<comment type="caution">
    <text evidence="3">The sequence shown here is derived from an EMBL/GenBank/DDBJ whole genome shotgun (WGS) entry which is preliminary data.</text>
</comment>
<dbReference type="EMBL" id="CABFMQ020000013">
    <property type="protein sequence ID" value="VTZ48791.1"/>
    <property type="molecule type" value="Genomic_DNA"/>
</dbReference>
<evidence type="ECO:0000256" key="1">
    <source>
        <dbReference type="SAM" id="MobiDB-lite"/>
    </source>
</evidence>
<evidence type="ECO:0000256" key="2">
    <source>
        <dbReference type="SAM" id="Phobius"/>
    </source>
</evidence>
<keyword evidence="4" id="KW-1185">Reference proteome</keyword>
<feature type="region of interest" description="Disordered" evidence="1">
    <location>
        <begin position="24"/>
        <end position="52"/>
    </location>
</feature>
<protein>
    <submittedName>
        <fullName evidence="3">Uncharacterized protein</fullName>
    </submittedName>
</protein>